<reference evidence="4 5" key="1">
    <citation type="submission" date="2016-03" db="EMBL/GenBank/DDBJ databases">
        <authorList>
            <person name="Ploux O."/>
        </authorList>
    </citation>
    <scope>NUCLEOTIDE SEQUENCE [LARGE SCALE GENOMIC DNA]</scope>
    <source>
        <strain evidence="4 5">UAMH 11012</strain>
    </source>
</reference>
<gene>
    <name evidence="4" type="ORF">PAC_14091</name>
</gene>
<accession>A0A1L7XGM1</accession>
<evidence type="ECO:0000313" key="4">
    <source>
        <dbReference type="EMBL" id="CZR64193.1"/>
    </source>
</evidence>
<dbReference type="STRING" id="576137.A0A1L7XGM1"/>
<evidence type="ECO:0000256" key="1">
    <source>
        <dbReference type="SAM" id="MobiDB-lite"/>
    </source>
</evidence>
<feature type="compositionally biased region" description="Low complexity" evidence="1">
    <location>
        <begin position="336"/>
        <end position="375"/>
    </location>
</feature>
<keyword evidence="2" id="KW-0732">Signal</keyword>
<dbReference type="AlphaFoldDB" id="A0A1L7XGM1"/>
<organism evidence="4 5">
    <name type="scientific">Phialocephala subalpina</name>
    <dbReference type="NCBI Taxonomy" id="576137"/>
    <lineage>
        <taxon>Eukaryota</taxon>
        <taxon>Fungi</taxon>
        <taxon>Dikarya</taxon>
        <taxon>Ascomycota</taxon>
        <taxon>Pezizomycotina</taxon>
        <taxon>Leotiomycetes</taxon>
        <taxon>Helotiales</taxon>
        <taxon>Mollisiaceae</taxon>
        <taxon>Phialocephala</taxon>
        <taxon>Phialocephala fortinii species complex</taxon>
    </lineage>
</organism>
<dbReference type="InterPro" id="IPR057328">
    <property type="entry name" value="RNaseT2L_C"/>
</dbReference>
<dbReference type="SUPFAM" id="SSF56300">
    <property type="entry name" value="Metallo-dependent phosphatases"/>
    <property type="match status" value="1"/>
</dbReference>
<feature type="domain" description="RNase T2-like C-terminal" evidence="3">
    <location>
        <begin position="240"/>
        <end position="311"/>
    </location>
</feature>
<dbReference type="InterPro" id="IPR029052">
    <property type="entry name" value="Metallo-depent_PP-like"/>
</dbReference>
<evidence type="ECO:0000256" key="2">
    <source>
        <dbReference type="SAM" id="SignalP"/>
    </source>
</evidence>
<dbReference type="PANTHER" id="PTHR45867">
    <property type="entry name" value="PURPLE ACID PHOSPHATASE"/>
    <property type="match status" value="1"/>
</dbReference>
<dbReference type="EMBL" id="FJOG01000026">
    <property type="protein sequence ID" value="CZR64193.1"/>
    <property type="molecule type" value="Genomic_DNA"/>
</dbReference>
<sequence>MRSFTQLLAVATTITGALAQFNDGYETVDTATGPLQIRLAGPMAMMARAAGDLTPYTVGVVVDMGTFGALGLSNVVSTGAGNPLAVNEQTTIAALTEMIDNYEFMVHARDIAYADYWLKEEIQNYLPTTTTARGSVVYESILNAFYDETEGITAQKAYMVAPANHEANATTTNFTGYINCWRMPSGPSNGLGNFWCSYDYGMTHFIRIDAETDLGNGLVGPDEGSPEFGGPFGSYNQQITWLTNDLASVNLYPNDTAFLLRHDSVYCNIGGDSSFGCALTASSSATLFGQAVDDNLTYNGSPAFYASSMASSVPRWLPARPYPVQVPAVLGCQVPTTSGPPSSSSTATSRLSSSSSITTDAGSSTSSTTVPSTGGSLFSTSSLTSSSIVLATSSTTGSATFSACNVSAPITVTQITTQISTYTVSTSHPVDTTEIDSVMITQPTTVISDAPTTITSAITITQTITAIQDDFATVVQIPTETDALTVYAIPRPCNPNHYPASLDCDFHPASPNDHHFPVSFNCHLIPPASTISLTIIQTANLPVVTSYITLPGLISTGISTSYITLPAITLTSFSSVCPASVYQTTSVITVMVSDILTQTQDAFTTLTSFQTKTAHAVTHATILSTVTNIQVTHTIAVSTSTKFKTDVVVSTVTSTSTKVKIQTA</sequence>
<dbReference type="OrthoDB" id="45007at2759"/>
<dbReference type="Gene3D" id="3.60.21.10">
    <property type="match status" value="1"/>
</dbReference>
<feature type="chain" id="PRO_5012092179" description="RNase T2-like C-terminal domain-containing protein" evidence="2">
    <location>
        <begin position="20"/>
        <end position="664"/>
    </location>
</feature>
<name>A0A1L7XGM1_9HELO</name>
<keyword evidence="5" id="KW-1185">Reference proteome</keyword>
<feature type="region of interest" description="Disordered" evidence="1">
    <location>
        <begin position="333"/>
        <end position="375"/>
    </location>
</feature>
<feature type="signal peptide" evidence="2">
    <location>
        <begin position="1"/>
        <end position="19"/>
    </location>
</feature>
<dbReference type="Proteomes" id="UP000184330">
    <property type="component" value="Unassembled WGS sequence"/>
</dbReference>
<evidence type="ECO:0000313" key="5">
    <source>
        <dbReference type="Proteomes" id="UP000184330"/>
    </source>
</evidence>
<protein>
    <recommendedName>
        <fullName evidence="3">RNase T2-like C-terminal domain-containing protein</fullName>
    </recommendedName>
</protein>
<proteinExistence type="predicted"/>
<evidence type="ECO:0000259" key="3">
    <source>
        <dbReference type="Pfam" id="PF25488"/>
    </source>
</evidence>
<dbReference type="Pfam" id="PF25488">
    <property type="entry name" value="RNaseT2L_C"/>
    <property type="match status" value="1"/>
</dbReference>